<dbReference type="SUPFAM" id="SSF50044">
    <property type="entry name" value="SH3-domain"/>
    <property type="match status" value="3"/>
</dbReference>
<feature type="domain" description="SH3" evidence="5">
    <location>
        <begin position="1338"/>
        <end position="1397"/>
    </location>
</feature>
<dbReference type="Gene3D" id="2.30.30.40">
    <property type="entry name" value="SH3 Domains"/>
    <property type="match status" value="3"/>
</dbReference>
<dbReference type="FunFam" id="2.30.30.40:FF:000001">
    <property type="entry name" value="Sorbin and SH3 domain-containing protein 1 isoform 2"/>
    <property type="match status" value="1"/>
</dbReference>
<evidence type="ECO:0000256" key="4">
    <source>
        <dbReference type="SAM" id="MobiDB-lite"/>
    </source>
</evidence>
<dbReference type="CDD" id="cd11780">
    <property type="entry name" value="SH3_Sorbs_3"/>
    <property type="match status" value="1"/>
</dbReference>
<reference evidence="6" key="1">
    <citation type="submission" date="2015-07" db="EMBL/GenBank/DDBJ databases">
        <title>MeaNS - Measles Nucleotide Surveillance Program.</title>
        <authorList>
            <person name="Tran T."/>
            <person name="Druce J."/>
        </authorList>
    </citation>
    <scope>NUCLEOTIDE SEQUENCE</scope>
    <source>
        <strain evidence="6">UCB-OBI-ISO-001</strain>
        <tissue evidence="6">Gonad</tissue>
    </source>
</reference>
<sequence>MRYKDPLYFIQPLLSSNKQHISKISNTFIYLFINSIICNVIDKMQSPTLYKYDTNQQSFFSVDKDTSDSLYTGNEENTNIYSLNPKANQQKSVPKNTFPFDDTMTRFEMGARDQNSTEEELAKSNNFSINDRSQNRSDQANISNHMKTDSLLAHESKFLGVKDSAHEDQYRRNVSEEISLLEENRANYKQFASQLGAQLWNSQKEMKEERSKHKPGSNDPVNRIDHHTYQSYAAGILHSSKRSEKFLKLKKNFDILNQISVLENHYGISSTAVSEPNNNNYNKLPPKKLRMLNQLYQELNDAQSKREFYCSLHSVQNHWNPNNDQGLKLQKPFRDRFAVYSKGVNRNQPVKHAEIGQIKSSQSVKNLCMKYTQLDNENKDQKLKFTKNDSNSKQHNTLPRVLTERKKDNLGSYTPRPIHGTNIEEVPHLYEIHVKHARSLPRLNLQSLHIRSESAPYENKRERHSPVLTRSSSCRDSFFDFSRNLENNNTNSSSNDFHGNFPENNSSISAIHNNLTLSSPHANDCLNKSSFSSSSTENDIHFNGSKYQYGEESTRNPHENLSFKHDRKLTVMNKDSVMNNMTSIDSHPSSQKENCNPFQTENDYNQITAPLTNGDKDHQNSTARNNDDTVNPVFYIRDVKSFVKDNNEFYRESLFDVPNQYFEVPVLNSSPPDSPPPIDELDREEVAFLMQSHDPHDIYPYKHFPTDDPAIYFDDDLGQGQRLYKSLSVPSFHTSNEAEDYLLESQPVESEDLHVDNKNLNQIKDGHHPNFTMPYSLQAPMQSFEHVEPQEQVPNHIQDTCSASNCQSENNQIYKIDENLTIQGLDSADKELIRNHINNLNGECLLSELLCSRNRRSHRISNKQNNYTNSKVDPQNIIENSKENKAISNTIGDRSTVSSVVISPNPISLTTECTRPTTTIHSLQLSSNPFYTPASSEISTSYQSDLLHKPSDSKIVKKTSKPPEVPPRTSGISIIKAARSGVPPHIHGINTAKTSPVLDLPPSMSEINPLKRYDYSVSPDTSGINPFKTSSQPDISTNISGVNPLNIYNQSNVTTIGVNPFLTFNQSDISPSRSSINSFQTFSQPNLSLNTSGMNPFKAAIPSDRPLNTFASNPFKPSNLSQLSHSTSGVSVNVLSNQPDLSAGIHGVNTVKTPQTQPVLLNDTHRMNIVNTMQNELQNNNWQMTSNTTATTTTTSTITTTANATTTISTTTTTTAEQEMIISQPDQENTAYKHQTSDIKPSPTTAEKERRRKEEDEEYRKKRLEQLYDEERRRKKILEEADIEARKHCDVFTKASPLRIISYSRDFGPSQKSPIPNDRFEEVVSTLSVPPERRRGFQIQGKARALYSFKAQNSKELSFRKGDILYLHHRLDKNWFAGEKHGRYGIFPCSYVEVLTSIEAANAAALQAEGQARAKYNFVAQTSVELSLKKGDMITLLRKVDENWLEGRIGSRQGIFPISYVEVMRQPSTPLVTPAPSVICTPMTATPEMLSPVGFDAPTPPPQPSPSAFNYQRPGYLSHLQSPPVISPSVSKTVLSTPTQHYQQTSYNDHANILNSLESQIISPKTKQSPSAGRKSMSPINKTPSVIQIAAKPKFTLPEDDLALKTYRAIYAYKPQNEDELELWEGDEVYVMEKCDDGWYVGTSGRTGIFGTFPGNYIQPV</sequence>
<dbReference type="OrthoDB" id="19092at2759"/>
<keyword evidence="2" id="KW-0677">Repeat</keyword>
<evidence type="ECO:0000256" key="3">
    <source>
        <dbReference type="PROSITE-ProRule" id="PRU00192"/>
    </source>
</evidence>
<dbReference type="PRINTS" id="PR00499">
    <property type="entry name" value="P67PHOX"/>
</dbReference>
<keyword evidence="1 3" id="KW-0728">SH3 domain</keyword>
<evidence type="ECO:0000259" key="5">
    <source>
        <dbReference type="PROSITE" id="PS50002"/>
    </source>
</evidence>
<evidence type="ECO:0000313" key="6">
    <source>
        <dbReference type="EMBL" id="KOF91650.1"/>
    </source>
</evidence>
<feature type="region of interest" description="Disordered" evidence="4">
    <location>
        <begin position="202"/>
        <end position="224"/>
    </location>
</feature>
<dbReference type="InterPro" id="IPR001452">
    <property type="entry name" value="SH3_domain"/>
</dbReference>
<dbReference type="EMBL" id="KQ417497">
    <property type="protein sequence ID" value="KOF91650.1"/>
    <property type="molecule type" value="Genomic_DNA"/>
</dbReference>
<feature type="domain" description="SH3" evidence="5">
    <location>
        <begin position="1407"/>
        <end position="1466"/>
    </location>
</feature>
<feature type="compositionally biased region" description="Basic and acidic residues" evidence="4">
    <location>
        <begin position="1246"/>
        <end position="1259"/>
    </location>
</feature>
<dbReference type="KEGG" id="obi:106869124"/>
<evidence type="ECO:0000256" key="2">
    <source>
        <dbReference type="ARBA" id="ARBA00022737"/>
    </source>
</evidence>
<dbReference type="InterPro" id="IPR036028">
    <property type="entry name" value="SH3-like_dom_sf"/>
</dbReference>
<accession>A0A0L8HSD6</accession>
<organism evidence="6">
    <name type="scientific">Octopus bimaculoides</name>
    <name type="common">California two-spotted octopus</name>
    <dbReference type="NCBI Taxonomy" id="37653"/>
    <lineage>
        <taxon>Eukaryota</taxon>
        <taxon>Metazoa</taxon>
        <taxon>Spiralia</taxon>
        <taxon>Lophotrochozoa</taxon>
        <taxon>Mollusca</taxon>
        <taxon>Cephalopoda</taxon>
        <taxon>Coleoidea</taxon>
        <taxon>Octopodiformes</taxon>
        <taxon>Octopoda</taxon>
        <taxon>Incirrata</taxon>
        <taxon>Octopodidae</taxon>
        <taxon>Octopus</taxon>
    </lineage>
</organism>
<dbReference type="PROSITE" id="PS50002">
    <property type="entry name" value="SH3"/>
    <property type="match status" value="3"/>
</dbReference>
<dbReference type="SMART" id="SM00326">
    <property type="entry name" value="SH3"/>
    <property type="match status" value="3"/>
</dbReference>
<dbReference type="InterPro" id="IPR050384">
    <property type="entry name" value="Endophilin_SH3RF"/>
</dbReference>
<dbReference type="STRING" id="37653.A0A0L8HSD6"/>
<name>A0A0L8HSD6_OCTBM</name>
<dbReference type="PANTHER" id="PTHR14167:SF116">
    <property type="entry name" value="CAP, ISOFORM AC"/>
    <property type="match status" value="1"/>
</dbReference>
<proteinExistence type="predicted"/>
<dbReference type="Pfam" id="PF14604">
    <property type="entry name" value="SH3_9"/>
    <property type="match status" value="2"/>
</dbReference>
<evidence type="ECO:0000256" key="1">
    <source>
        <dbReference type="ARBA" id="ARBA00022443"/>
    </source>
</evidence>
<dbReference type="Pfam" id="PF00018">
    <property type="entry name" value="SH3_1"/>
    <property type="match status" value="1"/>
</dbReference>
<feature type="region of interest" description="Disordered" evidence="4">
    <location>
        <begin position="1226"/>
        <end position="1259"/>
    </location>
</feature>
<feature type="domain" description="SH3" evidence="5">
    <location>
        <begin position="1602"/>
        <end position="1661"/>
    </location>
</feature>
<dbReference type="CDD" id="cd11781">
    <property type="entry name" value="SH3_Sorbs_1"/>
    <property type="match status" value="1"/>
</dbReference>
<dbReference type="PANTHER" id="PTHR14167">
    <property type="entry name" value="SH3 DOMAIN-CONTAINING"/>
    <property type="match status" value="1"/>
</dbReference>
<gene>
    <name evidence="6" type="ORF">OCBIM_22008320mg</name>
</gene>
<protein>
    <recommendedName>
        <fullName evidence="5">SH3 domain-containing protein</fullName>
    </recommendedName>
</protein>
<dbReference type="CDD" id="cd11782">
    <property type="entry name" value="SH3_Sorbs_2"/>
    <property type="match status" value="1"/>
</dbReference>
<feature type="compositionally biased region" description="Polar residues" evidence="4">
    <location>
        <begin position="1226"/>
        <end position="1245"/>
    </location>
</feature>